<evidence type="ECO:0000313" key="2">
    <source>
        <dbReference type="EMBL" id="KLO18395.1"/>
    </source>
</evidence>
<dbReference type="PANTHER" id="PTHR42100">
    <property type="entry name" value="OXIDOREDUCTASE 178 KDA SUBUNIT, PUTATIVE (AFU_ORTHOLOGUE AFUA_8G04320)-RELATED"/>
    <property type="match status" value="1"/>
</dbReference>
<dbReference type="InterPro" id="IPR034444">
    <property type="entry name" value="Nuo17.8"/>
</dbReference>
<feature type="region of interest" description="Disordered" evidence="1">
    <location>
        <begin position="21"/>
        <end position="44"/>
    </location>
</feature>
<feature type="compositionally biased region" description="Basic and acidic residues" evidence="1">
    <location>
        <begin position="30"/>
        <end position="39"/>
    </location>
</feature>
<accession>A0A0H2S272</accession>
<dbReference type="STRING" id="27342.A0A0H2S272"/>
<name>A0A0H2S272_9AGAM</name>
<dbReference type="GO" id="GO:0005739">
    <property type="term" value="C:mitochondrion"/>
    <property type="evidence" value="ECO:0007669"/>
    <property type="project" value="InterPro"/>
</dbReference>
<dbReference type="EMBL" id="KQ085895">
    <property type="protein sequence ID" value="KLO18395.1"/>
    <property type="molecule type" value="Genomic_DNA"/>
</dbReference>
<dbReference type="PANTHER" id="PTHR42100:SF1">
    <property type="entry name" value="OXIDOREDUCTASE 178 KDA SUBUNIT, PUTATIVE (AFU_ORTHOLOGUE AFUA_8G04320)-RELATED"/>
    <property type="match status" value="1"/>
</dbReference>
<dbReference type="InParanoid" id="A0A0H2S272"/>
<sequence length="166" mass="18480">MSVLRATHLAKRVHPSSLSVVRQRRWASSGDHHHEDTHDSTVYPKEGFTGPFWRNILIIAGVCTGVALFAPSDLLPGASSDAEDAPWLTRVIAHNAPSKETWQKLNERHLQQTEQHAQNTHLVQNAKPSLVHRFRYTGGFDQVSAHRLPVGGTTDISDLEIKNDVV</sequence>
<dbReference type="Proteomes" id="UP000053477">
    <property type="component" value="Unassembled WGS sequence"/>
</dbReference>
<dbReference type="OrthoDB" id="2120038at2759"/>
<organism evidence="2 3">
    <name type="scientific">Schizopora paradoxa</name>
    <dbReference type="NCBI Taxonomy" id="27342"/>
    <lineage>
        <taxon>Eukaryota</taxon>
        <taxon>Fungi</taxon>
        <taxon>Dikarya</taxon>
        <taxon>Basidiomycota</taxon>
        <taxon>Agaricomycotina</taxon>
        <taxon>Agaricomycetes</taxon>
        <taxon>Hymenochaetales</taxon>
        <taxon>Schizoporaceae</taxon>
        <taxon>Schizopora</taxon>
    </lineage>
</organism>
<evidence type="ECO:0000256" key="1">
    <source>
        <dbReference type="SAM" id="MobiDB-lite"/>
    </source>
</evidence>
<gene>
    <name evidence="2" type="ORF">SCHPADRAFT_845163</name>
</gene>
<dbReference type="AlphaFoldDB" id="A0A0H2S272"/>
<protein>
    <submittedName>
        <fullName evidence="2">Uncharacterized protein</fullName>
    </submittedName>
</protein>
<proteinExistence type="predicted"/>
<reference evidence="2 3" key="1">
    <citation type="submission" date="2015-04" db="EMBL/GenBank/DDBJ databases">
        <title>Complete genome sequence of Schizopora paradoxa KUC8140, a cosmopolitan wood degrader in East Asia.</title>
        <authorList>
            <consortium name="DOE Joint Genome Institute"/>
            <person name="Min B."/>
            <person name="Park H."/>
            <person name="Jang Y."/>
            <person name="Kim J.-J."/>
            <person name="Kim K.H."/>
            <person name="Pangilinan J."/>
            <person name="Lipzen A."/>
            <person name="Riley R."/>
            <person name="Grigoriev I.V."/>
            <person name="Spatafora J.W."/>
            <person name="Choi I.-G."/>
        </authorList>
    </citation>
    <scope>NUCLEOTIDE SEQUENCE [LARGE SCALE GENOMIC DNA]</scope>
    <source>
        <strain evidence="2 3">KUC8140</strain>
    </source>
</reference>
<evidence type="ECO:0000313" key="3">
    <source>
        <dbReference type="Proteomes" id="UP000053477"/>
    </source>
</evidence>
<keyword evidence="3" id="KW-1185">Reference proteome</keyword>